<dbReference type="GO" id="GO:0005764">
    <property type="term" value="C:lysosome"/>
    <property type="evidence" value="ECO:0007669"/>
    <property type="project" value="UniProtKB-SubCell"/>
</dbReference>
<dbReference type="GO" id="GO:0005634">
    <property type="term" value="C:nucleus"/>
    <property type="evidence" value="ECO:0007669"/>
    <property type="project" value="TreeGrafter"/>
</dbReference>
<evidence type="ECO:0000256" key="2">
    <source>
        <dbReference type="ARBA" id="ARBA00004371"/>
    </source>
</evidence>
<dbReference type="AlphaFoldDB" id="A0A7R8YVF0"/>
<dbReference type="SMART" id="SM00584">
    <property type="entry name" value="TLDc"/>
    <property type="match status" value="1"/>
</dbReference>
<dbReference type="EMBL" id="LR899011">
    <property type="protein sequence ID" value="CAD7086269.1"/>
    <property type="molecule type" value="Genomic_DNA"/>
</dbReference>
<keyword evidence="12" id="KW-1185">Reference proteome</keyword>
<evidence type="ECO:0000256" key="8">
    <source>
        <dbReference type="ARBA" id="ARBA00041780"/>
    </source>
</evidence>
<evidence type="ECO:0000259" key="10">
    <source>
        <dbReference type="PROSITE" id="PS51886"/>
    </source>
</evidence>
<feature type="domain" description="TLDc" evidence="10">
    <location>
        <begin position="242"/>
        <end position="409"/>
    </location>
</feature>
<dbReference type="Proteomes" id="UP000594454">
    <property type="component" value="Chromosome 3"/>
</dbReference>
<dbReference type="GO" id="GO:0016020">
    <property type="term" value="C:membrane"/>
    <property type="evidence" value="ECO:0007669"/>
    <property type="project" value="UniProtKB-SubCell"/>
</dbReference>
<evidence type="ECO:0000256" key="5">
    <source>
        <dbReference type="ARBA" id="ARBA00023136"/>
    </source>
</evidence>
<accession>A0A7R8YVF0</accession>
<name>A0A7R8YVF0_HERIL</name>
<keyword evidence="6" id="KW-0458">Lysosome</keyword>
<dbReference type="FunCoup" id="A0A7R8YVF0">
    <property type="interactions" value="616"/>
</dbReference>
<evidence type="ECO:0000313" key="11">
    <source>
        <dbReference type="EMBL" id="CAD7086269.1"/>
    </source>
</evidence>
<reference evidence="11 12" key="1">
    <citation type="submission" date="2020-11" db="EMBL/GenBank/DDBJ databases">
        <authorList>
            <person name="Wallbank WR R."/>
            <person name="Pardo Diaz C."/>
            <person name="Kozak K."/>
            <person name="Martin S."/>
            <person name="Jiggins C."/>
            <person name="Moest M."/>
            <person name="Warren A I."/>
            <person name="Generalovic N T."/>
            <person name="Byers J.R.P. K."/>
            <person name="Montejo-Kovacevich G."/>
            <person name="Yen C E."/>
        </authorList>
    </citation>
    <scope>NUCLEOTIDE SEQUENCE [LARGE SCALE GENOMIC DNA]</scope>
</reference>
<evidence type="ECO:0000256" key="4">
    <source>
        <dbReference type="ARBA" id="ARBA00022490"/>
    </source>
</evidence>
<dbReference type="OMA" id="GKKMHSD"/>
<dbReference type="PANTHER" id="PTHR23354">
    <property type="entry name" value="NUCLEOLAR PROTEIN 7/ESTROGEN RECEPTOR COACTIVATOR-RELATED"/>
    <property type="match status" value="1"/>
</dbReference>
<evidence type="ECO:0000256" key="7">
    <source>
        <dbReference type="ARBA" id="ARBA00039594"/>
    </source>
</evidence>
<evidence type="ECO:0000256" key="1">
    <source>
        <dbReference type="ARBA" id="ARBA00004370"/>
    </source>
</evidence>
<evidence type="ECO:0000256" key="6">
    <source>
        <dbReference type="ARBA" id="ARBA00023228"/>
    </source>
</evidence>
<evidence type="ECO:0000256" key="9">
    <source>
        <dbReference type="ARBA" id="ARBA00042134"/>
    </source>
</evidence>
<evidence type="ECO:0000313" key="12">
    <source>
        <dbReference type="Proteomes" id="UP000594454"/>
    </source>
</evidence>
<dbReference type="GO" id="GO:0006979">
    <property type="term" value="P:response to oxidative stress"/>
    <property type="evidence" value="ECO:0007669"/>
    <property type="project" value="TreeGrafter"/>
</dbReference>
<organism evidence="11 12">
    <name type="scientific">Hermetia illucens</name>
    <name type="common">Black soldier fly</name>
    <dbReference type="NCBI Taxonomy" id="343691"/>
    <lineage>
        <taxon>Eukaryota</taxon>
        <taxon>Metazoa</taxon>
        <taxon>Ecdysozoa</taxon>
        <taxon>Arthropoda</taxon>
        <taxon>Hexapoda</taxon>
        <taxon>Insecta</taxon>
        <taxon>Pterygota</taxon>
        <taxon>Neoptera</taxon>
        <taxon>Endopterygota</taxon>
        <taxon>Diptera</taxon>
        <taxon>Brachycera</taxon>
        <taxon>Stratiomyomorpha</taxon>
        <taxon>Stratiomyidae</taxon>
        <taxon>Hermetiinae</taxon>
        <taxon>Hermetia</taxon>
    </lineage>
</organism>
<keyword evidence="4" id="KW-0963">Cytoplasm</keyword>
<keyword evidence="5" id="KW-0472">Membrane</keyword>
<dbReference type="InterPro" id="IPR006571">
    <property type="entry name" value="TLDc_dom"/>
</dbReference>
<protein>
    <recommendedName>
        <fullName evidence="7">MTOR-associated protein MEAK7</fullName>
    </recommendedName>
    <alternativeName>
        <fullName evidence="9">TBC/LysM-associated domain-containing protein 1</fullName>
    </alternativeName>
    <alternativeName>
        <fullName evidence="8">TLD domain-containing protein 1</fullName>
    </alternativeName>
</protein>
<dbReference type="OrthoDB" id="289228at2759"/>
<evidence type="ECO:0000256" key="3">
    <source>
        <dbReference type="ARBA" id="ARBA00004496"/>
    </source>
</evidence>
<comment type="subcellular location">
    <subcellularLocation>
        <location evidence="3">Cytoplasm</location>
    </subcellularLocation>
    <subcellularLocation>
        <location evidence="2">Lysosome</location>
    </subcellularLocation>
    <subcellularLocation>
        <location evidence="1">Membrane</location>
    </subcellularLocation>
</comment>
<dbReference type="InParanoid" id="A0A7R8YVF0"/>
<dbReference type="Pfam" id="PF07534">
    <property type="entry name" value="TLD"/>
    <property type="match status" value="1"/>
</dbReference>
<proteinExistence type="predicted"/>
<dbReference type="PROSITE" id="PS51886">
    <property type="entry name" value="TLDC"/>
    <property type="match status" value="1"/>
</dbReference>
<gene>
    <name evidence="11" type="ORF">HERILL_LOCUS9056</name>
</gene>
<sequence>MGNSSTKLAERCSLLSKDEIPVVANSFKFVSKNSDRIKEDDLMKFWGSQMDPRLAQYITNFLFGPLGNRSTVVEFQRFAELYVYCVRGTIDERISVLLASLGQAESDTSDIAYPLIKEYVEAVVSSYMRALRLQAGEEYKSWESKGFRIVKECIQKLAESLAYDVVKQGTQKVTREDAERWLQQNPTFLYMLEEVFTHLYHYRANKNLQEEQVGVRPRRPSIKTNYLLPLCEGLQYVPDYPAFTDISQMLFINSNLPHDHRNKWRFLFSSQIHGESFSTLLGRIMDQGATVLIIEDTNGYIFGGFAPGSWSLGPNFFGNDQAFLFTLRPKMRCFPATHYNDHFQYLNLNQQTMPNGLGMGGQFSYWGLWLDCEYGHGECSETCTSFKNYIQLSANKKFTIRNVEVWAVGEKPKKEDEEDGVRSSILDGHTEEKAILELAGRRQYSDGMREEPNT</sequence>
<dbReference type="PANTHER" id="PTHR23354:SF131">
    <property type="entry name" value="MTOR-ASSOCIATED PROTEIN MEAK7"/>
    <property type="match status" value="1"/>
</dbReference>